<dbReference type="EMBL" id="JBAWKS010000002">
    <property type="protein sequence ID" value="MEI4552072.1"/>
    <property type="molecule type" value="Genomic_DNA"/>
</dbReference>
<sequence length="245" mass="27656">MSLVKCKECGNKVSTKADACTKCGAKPPKKTSIVKWLVLLFVFYIFYTASKNYDDYASKNSSTIADTQKPVVKEKSKIEPDKTLKPIKKLPPKPTWVTSTSKDKMTGEFSAYALSPRAFPTKKMSFPYSNVHSSLGIGCDKNGEWVYFSFSSAPNLTNAETKKGYKLISTRIKWDEQIQNVFLTQDWGAKFIHFRDYKAAISNIFNANKALLELQWHGQQSVYFEYDLNGSSKAISEIRSLCSRG</sequence>
<evidence type="ECO:0000256" key="1">
    <source>
        <dbReference type="SAM" id="Phobius"/>
    </source>
</evidence>
<protein>
    <recommendedName>
        <fullName evidence="4">Zinc ribbon domain-containing protein</fullName>
    </recommendedName>
</protein>
<organism evidence="2 3">
    <name type="scientific">Pseudoalteromonas spongiae</name>
    <dbReference type="NCBI Taxonomy" id="298657"/>
    <lineage>
        <taxon>Bacteria</taxon>
        <taxon>Pseudomonadati</taxon>
        <taxon>Pseudomonadota</taxon>
        <taxon>Gammaproteobacteria</taxon>
        <taxon>Alteromonadales</taxon>
        <taxon>Pseudoalteromonadaceae</taxon>
        <taxon>Pseudoalteromonas</taxon>
    </lineage>
</organism>
<accession>A0ABU8F1D6</accession>
<reference evidence="2 3" key="1">
    <citation type="submission" date="2023-12" db="EMBL/GenBank/DDBJ databases">
        <title>Friends and Foes: Symbiotic and Algicidal bacterial influence on Karenia brevis blooms.</title>
        <authorList>
            <person name="Fei C."/>
            <person name="Mohamed A.R."/>
            <person name="Booker A."/>
            <person name="Arshad M."/>
            <person name="Klass S."/>
            <person name="Ahn S."/>
            <person name="Gilbert P.M."/>
            <person name="Heil C.A."/>
            <person name="Martinez J.M."/>
            <person name="Amin S.A."/>
        </authorList>
    </citation>
    <scope>NUCLEOTIDE SEQUENCE [LARGE SCALE GENOMIC DNA]</scope>
    <source>
        <strain evidence="2 3">CE15</strain>
    </source>
</reference>
<keyword evidence="3" id="KW-1185">Reference proteome</keyword>
<keyword evidence="1" id="KW-0472">Membrane</keyword>
<comment type="caution">
    <text evidence="2">The sequence shown here is derived from an EMBL/GenBank/DDBJ whole genome shotgun (WGS) entry which is preliminary data.</text>
</comment>
<name>A0ABU8F1D6_9GAMM</name>
<keyword evidence="1" id="KW-1133">Transmembrane helix</keyword>
<dbReference type="Proteomes" id="UP001382455">
    <property type="component" value="Unassembled WGS sequence"/>
</dbReference>
<feature type="transmembrane region" description="Helical" evidence="1">
    <location>
        <begin position="33"/>
        <end position="50"/>
    </location>
</feature>
<keyword evidence="1" id="KW-0812">Transmembrane</keyword>
<dbReference type="RefSeq" id="WP_336436924.1">
    <property type="nucleotide sequence ID" value="NZ_JBAWKS010000002.1"/>
</dbReference>
<gene>
    <name evidence="2" type="ORF">WAE96_20510</name>
</gene>
<proteinExistence type="predicted"/>
<evidence type="ECO:0000313" key="3">
    <source>
        <dbReference type="Proteomes" id="UP001382455"/>
    </source>
</evidence>
<evidence type="ECO:0000313" key="2">
    <source>
        <dbReference type="EMBL" id="MEI4552072.1"/>
    </source>
</evidence>
<evidence type="ECO:0008006" key="4">
    <source>
        <dbReference type="Google" id="ProtNLM"/>
    </source>
</evidence>